<dbReference type="InterPro" id="IPR029306">
    <property type="entry name" value="RNF111_N"/>
</dbReference>
<dbReference type="GO" id="GO:0005819">
    <property type="term" value="C:spindle"/>
    <property type="evidence" value="ECO:0007669"/>
    <property type="project" value="UniProtKB-SubCell"/>
</dbReference>
<evidence type="ECO:0000256" key="8">
    <source>
        <dbReference type="ARBA" id="ARBA00023212"/>
    </source>
</evidence>
<dbReference type="PANTHER" id="PTHR31570:SF1">
    <property type="entry name" value="HAUS AUGMIN-LIKE COMPLEX SUBUNIT 1"/>
    <property type="match status" value="1"/>
</dbReference>
<evidence type="ECO:0000256" key="2">
    <source>
        <dbReference type="ARBA" id="ARBA00005479"/>
    </source>
</evidence>
<reference evidence="13 14" key="1">
    <citation type="journal article" date="2019" name="Sci. Data">
        <title>Hybrid genome assembly and annotation of Danionella translucida.</title>
        <authorList>
            <person name="Kadobianskyi M."/>
            <person name="Schulze L."/>
            <person name="Schuelke M."/>
            <person name="Judkewitz B."/>
        </authorList>
    </citation>
    <scope>NUCLEOTIDE SEQUENCE [LARGE SCALE GENOMIC DNA]</scope>
    <source>
        <strain evidence="13 14">Bolton</strain>
    </source>
</reference>
<protein>
    <recommendedName>
        <fullName evidence="12">E3 ubiquitin-protein ligase Arkadia N-terminal domain-containing protein</fullName>
    </recommendedName>
</protein>
<dbReference type="Pfam" id="PF25762">
    <property type="entry name" value="HAUS1"/>
    <property type="match status" value="1"/>
</dbReference>
<dbReference type="GO" id="GO:0051225">
    <property type="term" value="P:spindle assembly"/>
    <property type="evidence" value="ECO:0007669"/>
    <property type="project" value="InterPro"/>
</dbReference>
<organism evidence="13 14">
    <name type="scientific">Danionella cerebrum</name>
    <dbReference type="NCBI Taxonomy" id="2873325"/>
    <lineage>
        <taxon>Eukaryota</taxon>
        <taxon>Metazoa</taxon>
        <taxon>Chordata</taxon>
        <taxon>Craniata</taxon>
        <taxon>Vertebrata</taxon>
        <taxon>Euteleostomi</taxon>
        <taxon>Actinopterygii</taxon>
        <taxon>Neopterygii</taxon>
        <taxon>Teleostei</taxon>
        <taxon>Ostariophysi</taxon>
        <taxon>Cypriniformes</taxon>
        <taxon>Danionidae</taxon>
        <taxon>Danioninae</taxon>
        <taxon>Danionella</taxon>
    </lineage>
</organism>
<evidence type="ECO:0000259" key="12">
    <source>
        <dbReference type="Pfam" id="PF15303"/>
    </source>
</evidence>
<accession>A0A553QYJ1</accession>
<dbReference type="InterPro" id="IPR026243">
    <property type="entry name" value="HAUS1"/>
</dbReference>
<evidence type="ECO:0000256" key="5">
    <source>
        <dbReference type="ARBA" id="ARBA00022701"/>
    </source>
</evidence>
<evidence type="ECO:0000256" key="10">
    <source>
        <dbReference type="SAM" id="Coils"/>
    </source>
</evidence>
<dbReference type="GO" id="GO:0005829">
    <property type="term" value="C:cytosol"/>
    <property type="evidence" value="ECO:0007669"/>
    <property type="project" value="TreeGrafter"/>
</dbReference>
<feature type="compositionally biased region" description="Polar residues" evidence="11">
    <location>
        <begin position="417"/>
        <end position="438"/>
    </location>
</feature>
<dbReference type="AlphaFoldDB" id="A0A553QYJ1"/>
<evidence type="ECO:0000256" key="4">
    <source>
        <dbReference type="ARBA" id="ARBA00022618"/>
    </source>
</evidence>
<evidence type="ECO:0000256" key="1">
    <source>
        <dbReference type="ARBA" id="ARBA00004186"/>
    </source>
</evidence>
<feature type="compositionally biased region" description="Basic and acidic residues" evidence="11">
    <location>
        <begin position="502"/>
        <end position="514"/>
    </location>
</feature>
<keyword evidence="4" id="KW-0132">Cell division</keyword>
<dbReference type="OrthoDB" id="9938906at2759"/>
<evidence type="ECO:0000313" key="13">
    <source>
        <dbReference type="EMBL" id="TRY95032.1"/>
    </source>
</evidence>
<dbReference type="GO" id="GO:0070652">
    <property type="term" value="C:HAUS complex"/>
    <property type="evidence" value="ECO:0007669"/>
    <property type="project" value="InterPro"/>
</dbReference>
<feature type="compositionally biased region" description="Basic residues" evidence="11">
    <location>
        <begin position="483"/>
        <end position="501"/>
    </location>
</feature>
<keyword evidence="8" id="KW-0206">Cytoskeleton</keyword>
<feature type="compositionally biased region" description="Low complexity" evidence="11">
    <location>
        <begin position="517"/>
        <end position="539"/>
    </location>
</feature>
<name>A0A553QYJ1_9TELE</name>
<keyword evidence="6" id="KW-0498">Mitosis</keyword>
<proteinExistence type="inferred from homology"/>
<keyword evidence="7 10" id="KW-0175">Coiled coil</keyword>
<evidence type="ECO:0000256" key="7">
    <source>
        <dbReference type="ARBA" id="ARBA00023054"/>
    </source>
</evidence>
<dbReference type="GO" id="GO:0005874">
    <property type="term" value="C:microtubule"/>
    <property type="evidence" value="ECO:0007669"/>
    <property type="project" value="UniProtKB-KW"/>
</dbReference>
<keyword evidence="14" id="KW-1185">Reference proteome</keyword>
<feature type="region of interest" description="Disordered" evidence="11">
    <location>
        <begin position="614"/>
        <end position="638"/>
    </location>
</feature>
<feature type="region of interest" description="Disordered" evidence="11">
    <location>
        <begin position="306"/>
        <end position="572"/>
    </location>
</feature>
<dbReference type="GO" id="GO:0051301">
    <property type="term" value="P:cell division"/>
    <property type="evidence" value="ECO:0007669"/>
    <property type="project" value="UniProtKB-KW"/>
</dbReference>
<sequence length="738" mass="81549">MCEDTKNVMQWLKKVFGQQTVPQFEVNTRTMKILSELMENSERRCREVELLIEDHQQKTLEYSSDGAHLQQVLLQGVGLQTTGLSKETLDLLAVLEGTAEVLKLRDTSLASYIPAFNKLTNDVSEAEKTERRLQQELSAVQKKMTDAIISRKKLQDDLMAVRKVQQVEAATAEERLLNMDFMKKKSRDLACRNKIAQEKLESRQMKESLTHEAILGLSEKVAALKEETAPLKKKLEPYSDLSPSPALARVKIEEAKRELASLDAQLEQKHRVFPHGYDFKELRCSAGVTHEDGFESGQAPLFITHQLPPQSHRPWPCPPEMTDAAKTNELPECPTEGGAATEEQDMPLRQETTPTSSPACEEPISSQSPEKQPTPGLLSMPCLLKELHRDSPSGTPQETDAPAPSAPQSRTQDDSDSSVCLRSPSSSGHLGDSDTLSSAEEVAAPAQTGGRKSRRSHSESDPSNVAMAAKKNRCQEKQVNGRARVKGPRSQRQKQRIRQLRQKREAAARRKPDVLQDSSTSDSDITAHSSSSSPLTASSDNEGETINSHAPAGRRRADTSGSSAHGRGQFDMGVASGSLGGVLEEALTRFAAMQRQTEERFRVWMERLTRLHSDDDLSSSENPEGRSHVSSFLPSSESQETLAAFQMARLNAVPVPPPPPPHAGINGSVEPAEPNVRYKSNRLSVITRFPRGGVIQSLSSWKQRAPASWTSTPTQSGWIPPPEVVDLTLDEERHRYLL</sequence>
<feature type="domain" description="E3 ubiquitin-protein ligase Arkadia N-terminal" evidence="12">
    <location>
        <begin position="406"/>
        <end position="537"/>
    </location>
</feature>
<feature type="coiled-coil region" evidence="10">
    <location>
        <begin position="31"/>
        <end position="58"/>
    </location>
</feature>
<evidence type="ECO:0000256" key="6">
    <source>
        <dbReference type="ARBA" id="ARBA00022776"/>
    </source>
</evidence>
<comment type="subcellular location">
    <subcellularLocation>
        <location evidence="1">Cytoplasm</location>
        <location evidence="1">Cytoskeleton</location>
        <location evidence="1">Spindle</location>
    </subcellularLocation>
</comment>
<keyword evidence="3" id="KW-0963">Cytoplasm</keyword>
<evidence type="ECO:0000313" key="14">
    <source>
        <dbReference type="Proteomes" id="UP000316079"/>
    </source>
</evidence>
<dbReference type="EMBL" id="SRMA01025411">
    <property type="protein sequence ID" value="TRY95032.1"/>
    <property type="molecule type" value="Genomic_DNA"/>
</dbReference>
<evidence type="ECO:0000256" key="3">
    <source>
        <dbReference type="ARBA" id="ARBA00022490"/>
    </source>
</evidence>
<keyword evidence="9" id="KW-0131">Cell cycle</keyword>
<feature type="compositionally biased region" description="Polar residues" evidence="11">
    <location>
        <begin position="350"/>
        <end position="371"/>
    </location>
</feature>
<keyword evidence="5" id="KW-0493">Microtubule</keyword>
<gene>
    <name evidence="13" type="ORF">DNTS_004675</name>
</gene>
<evidence type="ECO:0000256" key="11">
    <source>
        <dbReference type="SAM" id="MobiDB-lite"/>
    </source>
</evidence>
<dbReference type="Pfam" id="PF15303">
    <property type="entry name" value="RNF111_N"/>
    <property type="match status" value="1"/>
</dbReference>
<dbReference type="PANTHER" id="PTHR31570">
    <property type="entry name" value="HAUS AUGMIN-LIKE COMPLEX SUBUNIT 1"/>
    <property type="match status" value="1"/>
</dbReference>
<dbReference type="PRINTS" id="PR02087">
    <property type="entry name" value="HAUSAUGMINL1"/>
</dbReference>
<feature type="coiled-coil region" evidence="10">
    <location>
        <begin position="116"/>
        <end position="143"/>
    </location>
</feature>
<dbReference type="Proteomes" id="UP000316079">
    <property type="component" value="Unassembled WGS sequence"/>
</dbReference>
<comment type="similarity">
    <text evidence="2">Belongs to the HAUS1 family.</text>
</comment>
<evidence type="ECO:0000256" key="9">
    <source>
        <dbReference type="ARBA" id="ARBA00023306"/>
    </source>
</evidence>
<feature type="compositionally biased region" description="Polar residues" evidence="11">
    <location>
        <begin position="628"/>
        <end position="638"/>
    </location>
</feature>
<dbReference type="GO" id="GO:0007098">
    <property type="term" value="P:centrosome cycle"/>
    <property type="evidence" value="ECO:0007669"/>
    <property type="project" value="TreeGrafter"/>
</dbReference>
<comment type="caution">
    <text evidence="13">The sequence shown here is derived from an EMBL/GenBank/DDBJ whole genome shotgun (WGS) entry which is preliminary data.</text>
</comment>